<keyword evidence="1 4" id="KW-0378">Hydrolase</keyword>
<dbReference type="Gene3D" id="3.40.50.1110">
    <property type="entry name" value="SGNH hydrolase"/>
    <property type="match status" value="1"/>
</dbReference>
<evidence type="ECO:0000313" key="5">
    <source>
        <dbReference type="Proteomes" id="UP000557717"/>
    </source>
</evidence>
<organism evidence="4 5">
    <name type="scientific">Haloferula luteola</name>
    <dbReference type="NCBI Taxonomy" id="595692"/>
    <lineage>
        <taxon>Bacteria</taxon>
        <taxon>Pseudomonadati</taxon>
        <taxon>Verrucomicrobiota</taxon>
        <taxon>Verrucomicrobiia</taxon>
        <taxon>Verrucomicrobiales</taxon>
        <taxon>Verrucomicrobiaceae</taxon>
        <taxon>Haloferula</taxon>
    </lineage>
</organism>
<dbReference type="EC" id="3.1.1.53" evidence="4"/>
<protein>
    <submittedName>
        <fullName evidence="4">Sialate O-acetylesterase</fullName>
        <ecNumber evidence="4">3.1.1.53</ecNumber>
    </submittedName>
</protein>
<evidence type="ECO:0000313" key="4">
    <source>
        <dbReference type="EMBL" id="MBB5351580.1"/>
    </source>
</evidence>
<dbReference type="PANTHER" id="PTHR22901:SF0">
    <property type="entry name" value="SIALATE O-ACETYLESTERASE"/>
    <property type="match status" value="1"/>
</dbReference>
<dbReference type="GO" id="GO:0001681">
    <property type="term" value="F:sialate O-acetylesterase activity"/>
    <property type="evidence" value="ECO:0007669"/>
    <property type="project" value="UniProtKB-EC"/>
</dbReference>
<evidence type="ECO:0000259" key="3">
    <source>
        <dbReference type="Pfam" id="PF03629"/>
    </source>
</evidence>
<gene>
    <name evidence="4" type="ORF">HNR46_001817</name>
</gene>
<reference evidence="4 5" key="1">
    <citation type="submission" date="2020-08" db="EMBL/GenBank/DDBJ databases">
        <title>Genomic Encyclopedia of Type Strains, Phase IV (KMG-IV): sequencing the most valuable type-strain genomes for metagenomic binning, comparative biology and taxonomic classification.</title>
        <authorList>
            <person name="Goeker M."/>
        </authorList>
    </citation>
    <scope>NUCLEOTIDE SEQUENCE [LARGE SCALE GENOMIC DNA]</scope>
    <source>
        <strain evidence="4 5">YC6886</strain>
    </source>
</reference>
<keyword evidence="2" id="KW-0732">Signal</keyword>
<sequence length="604" mass="65637">MNRSLALLPLLAATLNAAVLDPVFSSGMVLQRDQPLRLSGSGNPGETLEVRLGEQSATTEVDEHGRWKTVLSAFPAGGPYQLTAGDSTAQDVWIGDVWLCSGQSNMQMGVREIESARECLAARPTQVRLLTLPRGGADSPRYEGPAEWVAPDATTLADFSAVAWSFGLALREDPTLAHVPIGLVNASFGGTAVEAWLASQPEVPKEQISGSMFDMAPTVLYNGMIHPITPLTVKGALWYQGESNSGHPEAYAELLQQMMRDWRRAWHQPEMPFFIIQLPAFSGRINGLDFSWLREAQAKACQQTDHAWLVVTYDTTDGFDLHPRQKREIGRRTALLARREVLGESLPSQAPQLESVHTEASQLHLTFDQPLVVSKGFHPNGFILAGKDGEFHHAKAVLHGDEVILESDAVNDPQWVRFAWGPIPEANLTNSAGIPPVPFRTDSLPPDSMVFQPLPTSYQLETPRYRLETGALGAVTSFQVQGKPFIASGPGGGTWIPTPFGPRNLSSTIVDGPRRLILSESTISLTLTGDAATSLWIVANDGNDPIDFHIALDPAVSVDLKGTTAKLTRDGTSVTIEGISQRDGESTLIVKVPGHARQEIRWIP</sequence>
<keyword evidence="5" id="KW-1185">Reference proteome</keyword>
<proteinExistence type="predicted"/>
<dbReference type="PANTHER" id="PTHR22901">
    <property type="entry name" value="SIALATE O-ACETYLESTERASE"/>
    <property type="match status" value="1"/>
</dbReference>
<comment type="caution">
    <text evidence="4">The sequence shown here is derived from an EMBL/GenBank/DDBJ whole genome shotgun (WGS) entry which is preliminary data.</text>
</comment>
<dbReference type="Gene3D" id="2.60.40.10">
    <property type="entry name" value="Immunoglobulins"/>
    <property type="match status" value="1"/>
</dbReference>
<dbReference type="RefSeq" id="WP_184017872.1">
    <property type="nucleotide sequence ID" value="NZ_JACHFD010000007.1"/>
</dbReference>
<dbReference type="InterPro" id="IPR039329">
    <property type="entry name" value="SIAE"/>
</dbReference>
<dbReference type="EMBL" id="JACHFD010000007">
    <property type="protein sequence ID" value="MBB5351580.1"/>
    <property type="molecule type" value="Genomic_DNA"/>
</dbReference>
<dbReference type="InterPro" id="IPR013783">
    <property type="entry name" value="Ig-like_fold"/>
</dbReference>
<dbReference type="InterPro" id="IPR005181">
    <property type="entry name" value="SASA"/>
</dbReference>
<feature type="chain" id="PRO_5032759807" evidence="2">
    <location>
        <begin position="18"/>
        <end position="604"/>
    </location>
</feature>
<dbReference type="Pfam" id="PF03629">
    <property type="entry name" value="SASA"/>
    <property type="match status" value="1"/>
</dbReference>
<evidence type="ECO:0000256" key="2">
    <source>
        <dbReference type="SAM" id="SignalP"/>
    </source>
</evidence>
<dbReference type="InterPro" id="IPR036514">
    <property type="entry name" value="SGNH_hydro_sf"/>
</dbReference>
<dbReference type="GO" id="GO:0005975">
    <property type="term" value="P:carbohydrate metabolic process"/>
    <property type="evidence" value="ECO:0007669"/>
    <property type="project" value="TreeGrafter"/>
</dbReference>
<dbReference type="AlphaFoldDB" id="A0A840VCD4"/>
<feature type="signal peptide" evidence="2">
    <location>
        <begin position="1"/>
        <end position="17"/>
    </location>
</feature>
<dbReference type="Proteomes" id="UP000557717">
    <property type="component" value="Unassembled WGS sequence"/>
</dbReference>
<evidence type="ECO:0000256" key="1">
    <source>
        <dbReference type="ARBA" id="ARBA00022801"/>
    </source>
</evidence>
<dbReference type="SUPFAM" id="SSF52266">
    <property type="entry name" value="SGNH hydrolase"/>
    <property type="match status" value="1"/>
</dbReference>
<accession>A0A840VCD4</accession>
<feature type="domain" description="Sialate O-acetylesterase" evidence="3">
    <location>
        <begin position="96"/>
        <end position="316"/>
    </location>
</feature>
<name>A0A840VCD4_9BACT</name>